<feature type="chain" id="PRO_5023028865" description="Secreted protein" evidence="2">
    <location>
        <begin position="24"/>
        <end position="86"/>
    </location>
</feature>
<dbReference type="EMBL" id="ML122254">
    <property type="protein sequence ID" value="RPD64329.1"/>
    <property type="molecule type" value="Genomic_DNA"/>
</dbReference>
<feature type="compositionally biased region" description="Polar residues" evidence="1">
    <location>
        <begin position="68"/>
        <end position="79"/>
    </location>
</feature>
<evidence type="ECO:0008006" key="5">
    <source>
        <dbReference type="Google" id="ProtNLM"/>
    </source>
</evidence>
<evidence type="ECO:0000256" key="2">
    <source>
        <dbReference type="SAM" id="SignalP"/>
    </source>
</evidence>
<keyword evidence="4" id="KW-1185">Reference proteome</keyword>
<feature type="region of interest" description="Disordered" evidence="1">
    <location>
        <begin position="66"/>
        <end position="86"/>
    </location>
</feature>
<evidence type="ECO:0000313" key="4">
    <source>
        <dbReference type="Proteomes" id="UP000313359"/>
    </source>
</evidence>
<accession>A0A5C2SMJ9</accession>
<evidence type="ECO:0000313" key="3">
    <source>
        <dbReference type="EMBL" id="RPD64329.1"/>
    </source>
</evidence>
<feature type="signal peptide" evidence="2">
    <location>
        <begin position="1"/>
        <end position="23"/>
    </location>
</feature>
<keyword evidence="2" id="KW-0732">Signal</keyword>
<sequence length="86" mass="9572">MFSLSQQLAIVCACTSVAKGCEGAKPKISCSNRDWRTRASWAFECRWKDLSQGQDINERCSLRISRAQGLTKQQPPGTRSSHRGKA</sequence>
<name>A0A5C2SMJ9_9APHY</name>
<reference evidence="3" key="1">
    <citation type="journal article" date="2018" name="Genome Biol. Evol.">
        <title>Genomics and development of Lentinus tigrinus, a white-rot wood-decaying mushroom with dimorphic fruiting bodies.</title>
        <authorList>
            <person name="Wu B."/>
            <person name="Xu Z."/>
            <person name="Knudson A."/>
            <person name="Carlson A."/>
            <person name="Chen N."/>
            <person name="Kovaka S."/>
            <person name="LaButti K."/>
            <person name="Lipzen A."/>
            <person name="Pennachio C."/>
            <person name="Riley R."/>
            <person name="Schakwitz W."/>
            <person name="Umezawa K."/>
            <person name="Ohm R.A."/>
            <person name="Grigoriev I.V."/>
            <person name="Nagy L.G."/>
            <person name="Gibbons J."/>
            <person name="Hibbett D."/>
        </authorList>
    </citation>
    <scope>NUCLEOTIDE SEQUENCE [LARGE SCALE GENOMIC DNA]</scope>
    <source>
        <strain evidence="3">ALCF2SS1-6</strain>
    </source>
</reference>
<proteinExistence type="predicted"/>
<organism evidence="3 4">
    <name type="scientific">Lentinus tigrinus ALCF2SS1-6</name>
    <dbReference type="NCBI Taxonomy" id="1328759"/>
    <lineage>
        <taxon>Eukaryota</taxon>
        <taxon>Fungi</taxon>
        <taxon>Dikarya</taxon>
        <taxon>Basidiomycota</taxon>
        <taxon>Agaricomycotina</taxon>
        <taxon>Agaricomycetes</taxon>
        <taxon>Polyporales</taxon>
        <taxon>Polyporaceae</taxon>
        <taxon>Lentinus</taxon>
    </lineage>
</organism>
<dbReference type="Proteomes" id="UP000313359">
    <property type="component" value="Unassembled WGS sequence"/>
</dbReference>
<protein>
    <recommendedName>
        <fullName evidence="5">Secreted protein</fullName>
    </recommendedName>
</protein>
<gene>
    <name evidence="3" type="ORF">L227DRAFT_571893</name>
</gene>
<evidence type="ECO:0000256" key="1">
    <source>
        <dbReference type="SAM" id="MobiDB-lite"/>
    </source>
</evidence>
<dbReference type="AlphaFoldDB" id="A0A5C2SMJ9"/>